<dbReference type="Proteomes" id="UP000593567">
    <property type="component" value="Unassembled WGS sequence"/>
</dbReference>
<accession>A0A7J7KED6</accession>
<organism evidence="1 2">
    <name type="scientific">Bugula neritina</name>
    <name type="common">Brown bryozoan</name>
    <name type="synonym">Sertularia neritina</name>
    <dbReference type="NCBI Taxonomy" id="10212"/>
    <lineage>
        <taxon>Eukaryota</taxon>
        <taxon>Metazoa</taxon>
        <taxon>Spiralia</taxon>
        <taxon>Lophotrochozoa</taxon>
        <taxon>Bryozoa</taxon>
        <taxon>Gymnolaemata</taxon>
        <taxon>Cheilostomatida</taxon>
        <taxon>Flustrina</taxon>
        <taxon>Buguloidea</taxon>
        <taxon>Bugulidae</taxon>
        <taxon>Bugula</taxon>
    </lineage>
</organism>
<protein>
    <submittedName>
        <fullName evidence="1">Uncharacterized protein</fullName>
    </submittedName>
</protein>
<comment type="caution">
    <text evidence="1">The sequence shown here is derived from an EMBL/GenBank/DDBJ whole genome shotgun (WGS) entry which is preliminary data.</text>
</comment>
<keyword evidence="2" id="KW-1185">Reference proteome</keyword>
<evidence type="ECO:0000313" key="2">
    <source>
        <dbReference type="Proteomes" id="UP000593567"/>
    </source>
</evidence>
<reference evidence="1" key="1">
    <citation type="submission" date="2020-06" db="EMBL/GenBank/DDBJ databases">
        <title>Draft genome of Bugula neritina, a colonial animal packing powerful symbionts and potential medicines.</title>
        <authorList>
            <person name="Rayko M."/>
        </authorList>
    </citation>
    <scope>NUCLEOTIDE SEQUENCE [LARGE SCALE GENOMIC DNA]</scope>
    <source>
        <strain evidence="1">Kwan_BN1</strain>
    </source>
</reference>
<proteinExistence type="predicted"/>
<gene>
    <name evidence="1" type="ORF">EB796_004698</name>
</gene>
<evidence type="ECO:0000313" key="1">
    <source>
        <dbReference type="EMBL" id="KAF6036999.1"/>
    </source>
</evidence>
<dbReference type="EMBL" id="VXIV02000639">
    <property type="protein sequence ID" value="KAF6036999.1"/>
    <property type="molecule type" value="Genomic_DNA"/>
</dbReference>
<sequence>MASIQCQRNVEWMPFKDILQFMQPAENNQCLNSAAPGLLFNKTHIYNFVNFNSSPTSFVCSLACLNLSLYQIFAFTTFIIENISLITLY</sequence>
<dbReference type="AlphaFoldDB" id="A0A7J7KED6"/>
<name>A0A7J7KED6_BUGNE</name>